<gene>
    <name evidence="4" type="ORF">IEQ34_026539</name>
</gene>
<evidence type="ECO:0000256" key="3">
    <source>
        <dbReference type="SAM" id="MobiDB-lite"/>
    </source>
</evidence>
<dbReference type="SUPFAM" id="SSF52058">
    <property type="entry name" value="L domain-like"/>
    <property type="match status" value="1"/>
</dbReference>
<dbReference type="GO" id="GO:0006508">
    <property type="term" value="P:proteolysis"/>
    <property type="evidence" value="ECO:0007669"/>
    <property type="project" value="InterPro"/>
</dbReference>
<evidence type="ECO:0000313" key="4">
    <source>
        <dbReference type="EMBL" id="KAH0435916.1"/>
    </source>
</evidence>
<comment type="caution">
    <text evidence="4">The sequence shown here is derived from an EMBL/GenBank/DDBJ whole genome shotgun (WGS) entry which is preliminary data.</text>
</comment>
<sequence>MTNLLPQPNRNPSPTLYPNDPKRDASYKRSALDMAPSHLRMRSQLRRQRMSFPRIRSMSLGNNLEAENLIIVIKKDERRNQKLFEQLSQPSLQNLTKPLILSNDISNTIPLEIDQCHSFVRLRLDCNDIGDRVPLQIGSLIGINFLDLTNNCFAGAVLAETGNCSELQMLNISNNTIYDAFKSQAKPSKNMGFKSLIDSSGYESHIASKVVGHFVYDMNYDGRATGADSNLQGLLESGCYEADLLAAFYNAIEDGVDIISLSLGPESPDEDFFNVAISVGSFHAMISVFVKLNNMISTRNLFDEMTKKNLF</sequence>
<keyword evidence="5" id="KW-1185">Reference proteome</keyword>
<dbReference type="EMBL" id="JAGFBR010000760">
    <property type="protein sequence ID" value="KAH0435916.1"/>
    <property type="molecule type" value="Genomic_DNA"/>
</dbReference>
<organism evidence="4 5">
    <name type="scientific">Dendrobium chrysotoxum</name>
    <name type="common">Orchid</name>
    <dbReference type="NCBI Taxonomy" id="161865"/>
    <lineage>
        <taxon>Eukaryota</taxon>
        <taxon>Viridiplantae</taxon>
        <taxon>Streptophyta</taxon>
        <taxon>Embryophyta</taxon>
        <taxon>Tracheophyta</taxon>
        <taxon>Spermatophyta</taxon>
        <taxon>Magnoliopsida</taxon>
        <taxon>Liliopsida</taxon>
        <taxon>Asparagales</taxon>
        <taxon>Orchidaceae</taxon>
        <taxon>Epidendroideae</taxon>
        <taxon>Malaxideae</taxon>
        <taxon>Dendrobiinae</taxon>
        <taxon>Dendrobium</taxon>
    </lineage>
</organism>
<evidence type="ECO:0008006" key="6">
    <source>
        <dbReference type="Google" id="ProtNLM"/>
    </source>
</evidence>
<dbReference type="Proteomes" id="UP000775213">
    <property type="component" value="Unassembled WGS sequence"/>
</dbReference>
<dbReference type="Gene3D" id="3.40.50.200">
    <property type="entry name" value="Peptidase S8/S53 domain"/>
    <property type="match status" value="1"/>
</dbReference>
<feature type="compositionally biased region" description="Polar residues" evidence="3">
    <location>
        <begin position="1"/>
        <end position="16"/>
    </location>
</feature>
<name>A0AAV7FM78_DENCH</name>
<reference evidence="4 5" key="1">
    <citation type="journal article" date="2021" name="Hortic Res">
        <title>Chromosome-scale assembly of the Dendrobium chrysotoxum genome enhances the understanding of orchid evolution.</title>
        <authorList>
            <person name="Zhang Y."/>
            <person name="Zhang G.Q."/>
            <person name="Zhang D."/>
            <person name="Liu X.D."/>
            <person name="Xu X.Y."/>
            <person name="Sun W.H."/>
            <person name="Yu X."/>
            <person name="Zhu X."/>
            <person name="Wang Z.W."/>
            <person name="Zhao X."/>
            <person name="Zhong W.Y."/>
            <person name="Chen H."/>
            <person name="Yin W.L."/>
            <person name="Huang T."/>
            <person name="Niu S.C."/>
            <person name="Liu Z.J."/>
        </authorList>
    </citation>
    <scope>NUCLEOTIDE SEQUENCE [LARGE SCALE GENOMIC DNA]</scope>
    <source>
        <strain evidence="4">Lindl</strain>
    </source>
</reference>
<comment type="similarity">
    <text evidence="1">Belongs to the peptidase S8 family.</text>
</comment>
<evidence type="ECO:0000256" key="2">
    <source>
        <dbReference type="ARBA" id="ARBA00022729"/>
    </source>
</evidence>
<dbReference type="PANTHER" id="PTHR10795">
    <property type="entry name" value="PROPROTEIN CONVERTASE SUBTILISIN/KEXIN"/>
    <property type="match status" value="1"/>
</dbReference>
<accession>A0AAV7FM78</accession>
<dbReference type="InterPro" id="IPR036852">
    <property type="entry name" value="Peptidase_S8/S53_dom_sf"/>
</dbReference>
<proteinExistence type="inferred from homology"/>
<dbReference type="GO" id="GO:0004252">
    <property type="term" value="F:serine-type endopeptidase activity"/>
    <property type="evidence" value="ECO:0007669"/>
    <property type="project" value="InterPro"/>
</dbReference>
<dbReference type="AlphaFoldDB" id="A0AAV7FM78"/>
<keyword evidence="2" id="KW-0732">Signal</keyword>
<dbReference type="SUPFAM" id="SSF52743">
    <property type="entry name" value="Subtilisin-like"/>
    <property type="match status" value="1"/>
</dbReference>
<evidence type="ECO:0000313" key="5">
    <source>
        <dbReference type="Proteomes" id="UP000775213"/>
    </source>
</evidence>
<feature type="region of interest" description="Disordered" evidence="3">
    <location>
        <begin position="1"/>
        <end position="24"/>
    </location>
</feature>
<evidence type="ECO:0000256" key="1">
    <source>
        <dbReference type="ARBA" id="ARBA00011073"/>
    </source>
</evidence>
<protein>
    <recommendedName>
        <fullName evidence="6">Subtilisin</fullName>
    </recommendedName>
</protein>
<dbReference type="InterPro" id="IPR045051">
    <property type="entry name" value="SBT"/>
</dbReference>